<evidence type="ECO:0000256" key="2">
    <source>
        <dbReference type="ARBA" id="ARBA00004477"/>
    </source>
</evidence>
<dbReference type="FunFam" id="3.40.50.11840:FF:000006">
    <property type="entry name" value="2-(3-amino-3-carboxypropyl)histidine synthase subunit 2"/>
    <property type="match status" value="1"/>
</dbReference>
<dbReference type="Pfam" id="PF05208">
    <property type="entry name" value="ALG3"/>
    <property type="match status" value="1"/>
</dbReference>
<comment type="subcellular location">
    <subcellularLocation>
        <location evidence="2">Endoplasmic reticulum membrane</location>
        <topology evidence="2">Multi-pass membrane protein</topology>
    </subcellularLocation>
</comment>
<dbReference type="SFLD" id="SFLDF00408">
    <property type="entry name" value="Diphthamide_biosynthesis_famil"/>
    <property type="match status" value="1"/>
</dbReference>
<dbReference type="InterPro" id="IPR010014">
    <property type="entry name" value="DHP2"/>
</dbReference>
<feature type="transmembrane region" description="Helical" evidence="18">
    <location>
        <begin position="287"/>
        <end position="308"/>
    </location>
</feature>
<dbReference type="GO" id="GO:0046872">
    <property type="term" value="F:metal ion binding"/>
    <property type="evidence" value="ECO:0007669"/>
    <property type="project" value="UniProtKB-KW"/>
</dbReference>
<dbReference type="SFLD" id="SFLDG01121">
    <property type="entry name" value="Diphthamide_biosynthesis"/>
    <property type="match status" value="1"/>
</dbReference>
<evidence type="ECO:0000256" key="9">
    <source>
        <dbReference type="ARBA" id="ARBA00022692"/>
    </source>
</evidence>
<evidence type="ECO:0000256" key="3">
    <source>
        <dbReference type="ARBA" id="ARBA00004922"/>
    </source>
</evidence>
<proteinExistence type="inferred from homology"/>
<organism evidence="19 20">
    <name type="scientific">Phytophthora aleatoria</name>
    <dbReference type="NCBI Taxonomy" id="2496075"/>
    <lineage>
        <taxon>Eukaryota</taxon>
        <taxon>Sar</taxon>
        <taxon>Stramenopiles</taxon>
        <taxon>Oomycota</taxon>
        <taxon>Peronosporomycetes</taxon>
        <taxon>Peronosporales</taxon>
        <taxon>Peronosporaceae</taxon>
        <taxon>Phytophthora</taxon>
    </lineage>
</organism>
<dbReference type="SFLD" id="SFLDS00032">
    <property type="entry name" value="Radical_SAM_3-amino-3-carboxyp"/>
    <property type="match status" value="1"/>
</dbReference>
<dbReference type="NCBIfam" id="TIGR00272">
    <property type="entry name" value="DPH2"/>
    <property type="match status" value="1"/>
</dbReference>
<evidence type="ECO:0000256" key="7">
    <source>
        <dbReference type="ARBA" id="ARBA00022676"/>
    </source>
</evidence>
<protein>
    <recommendedName>
        <fullName evidence="6">dolichyl-P-Man:Man5GlcNAc2-PP-dolichol alpha-1,3-mannosyltransferase</fullName>
        <ecNumber evidence="6">2.4.1.258</ecNumber>
    </recommendedName>
</protein>
<dbReference type="InterPro" id="IPR016435">
    <property type="entry name" value="DPH1/DPH2"/>
</dbReference>
<evidence type="ECO:0000256" key="16">
    <source>
        <dbReference type="ARBA" id="ARBA00049506"/>
    </source>
</evidence>
<dbReference type="FunFam" id="3.40.50.11860:FF:000001">
    <property type="entry name" value="2-(3-amino-3-carboxypropyl)histidine synthase subunit 2"/>
    <property type="match status" value="1"/>
</dbReference>
<dbReference type="NCBIfam" id="TIGR00322">
    <property type="entry name" value="diphth2_R"/>
    <property type="match status" value="1"/>
</dbReference>
<evidence type="ECO:0000256" key="13">
    <source>
        <dbReference type="ARBA" id="ARBA00023004"/>
    </source>
</evidence>
<dbReference type="EMBL" id="JAENGY010001718">
    <property type="protein sequence ID" value="KAG6947365.1"/>
    <property type="molecule type" value="Genomic_DNA"/>
</dbReference>
<dbReference type="InterPro" id="IPR007873">
    <property type="entry name" value="Glycosyltransferase_ALG3"/>
</dbReference>
<evidence type="ECO:0000256" key="1">
    <source>
        <dbReference type="ARBA" id="ARBA00001966"/>
    </source>
</evidence>
<keyword evidence="8" id="KW-0808">Transferase</keyword>
<accession>A0A8J5LZF2</accession>
<dbReference type="Proteomes" id="UP000709295">
    <property type="component" value="Unassembled WGS sequence"/>
</dbReference>
<comment type="pathway">
    <text evidence="3">Protein modification; protein glycosylation.</text>
</comment>
<dbReference type="Pfam" id="PF01866">
    <property type="entry name" value="Diphthamide_syn"/>
    <property type="match status" value="1"/>
</dbReference>
<feature type="transmembrane region" description="Helical" evidence="18">
    <location>
        <begin position="235"/>
        <end position="253"/>
    </location>
</feature>
<name>A0A8J5LZF2_9STRA</name>
<comment type="similarity">
    <text evidence="5">Belongs to the DPH1/DPH2 family. DPH2 subfamily.</text>
</comment>
<sequence>MARKKTSTSTSKTKRATRIDKDVKTTLMHSRVLSFLYDVMWSYRYFPQLACCLVLVEACVGYLIIQKVPYTEIDWSTYMQQVELFKAGERDYMQIRGDTGLLVYPAGFLYVFSLLHSVTDNGQNIQRAQYIFLGFYLIMIATVLAIYYRARVLPPWATVFLCTSKRLHSIFMLRMFNDGVAMMLLFIAVYLFARQRWRWGCVFFSLAVSIKMNVLLFAPALFFLLLQSCGILRTAWYLLICAAIQIALAYPFLKHNWWNYLNKAFELSRVFTFKWTVNWRFLDEETFVSGGFAIILLLGHLFFMVLLLDKHFNIIGTIRAVMIKPFAIYEPFPIQSEIVVTSLFVMNFTGIVFSRTLHYQFYSWYYPTLPYLLWCSDLPLLLKMAALLNNEYAFNTFPSTTMSSLMLQLTNMFLLITLYLNQKNNSFVPYLDAEARTNLIAFVNEECFDGARQLALYYGSVTEDLAEGATVSSIDEHEVVLSLPKMKLTLAVGFGSSGPVTGEGYGRQVLKDMLKEAGEGIKTGDTMGKLVNREYMKEKELKNLVDSLDEQHDSCKTSLRQRTTTKTVTMAGHSIAMTVALAFESDDGSRAIEMQVQVQESDGVRTEDCDLRSYYDIARTVEQIRRGGYKKIALQFPDSLLPDASQVQQELKNGLTGQWERVFVLGDTSYGSCCVDEVAAQHLVADCIVHYGRTCLSATTKIPVIYVFGNAPIEVTDCVQQLSEHIAGVDVMKTLVLLYEPRFHHASNAVFEGLKEKFAERKLVFGTMKTFYDPSKKVEEVETSKADDSSSVLTIGGQEIVVDAESVEITPETFALLYIGAESAHLTSILMRYSTVDCFSYNPDVMSTRKEGSTVNRALMRRFFLVQQAKEAQIYGILMGTLGVNKYLDVVYGLQKLIKQSGRKSYLFVVGKVNVPKLANYAEIDAFVLVACQQNTLMDSKEYYKPIVTPYELQLALSPSEEWDGQYKTDFSEVIPALDQTAQSVERAAADGEGDDADKPFFSLVSGTYKTASHSTAVDREATTYALTASGELDASGALLVKNERTELTTYHSEAADYLATREYQGLDPRIGKTPAHAAVEGSTGIARGYTHETE</sequence>
<gene>
    <name evidence="19" type="ORF">JG688_00015587</name>
</gene>
<evidence type="ECO:0000256" key="10">
    <source>
        <dbReference type="ARBA" id="ARBA00022723"/>
    </source>
</evidence>
<comment type="cofactor">
    <cofactor evidence="1">
        <name>[4Fe-4S] cluster</name>
        <dbReference type="ChEBI" id="CHEBI:49883"/>
    </cofactor>
</comment>
<comment type="caution">
    <text evidence="19">The sequence shown here is derived from an EMBL/GenBank/DDBJ whole genome shotgun (WGS) entry which is preliminary data.</text>
</comment>
<dbReference type="GO" id="GO:0052925">
    <property type="term" value="F:dol-P-Man:Man(5)GlcNAc(2)-PP-Dol alpha-1,3-mannosyltransferase activity"/>
    <property type="evidence" value="ECO:0007669"/>
    <property type="project" value="UniProtKB-EC"/>
</dbReference>
<feature type="region of interest" description="Disordered" evidence="17">
    <location>
        <begin position="1070"/>
        <end position="1095"/>
    </location>
</feature>
<keyword evidence="15 18" id="KW-0472">Membrane</keyword>
<keyword evidence="10" id="KW-0479">Metal-binding</keyword>
<dbReference type="EC" id="2.4.1.258" evidence="6"/>
<evidence type="ECO:0000256" key="5">
    <source>
        <dbReference type="ARBA" id="ARBA00006179"/>
    </source>
</evidence>
<evidence type="ECO:0000256" key="14">
    <source>
        <dbReference type="ARBA" id="ARBA00023014"/>
    </source>
</evidence>
<evidence type="ECO:0000256" key="12">
    <source>
        <dbReference type="ARBA" id="ARBA00022989"/>
    </source>
</evidence>
<dbReference type="PANTHER" id="PTHR12646:SF0">
    <property type="entry name" value="DOL-P-MAN:MAN(5)GLCNAC(2)-PP-DOL ALPHA-1,3-MANNOSYLTRANSFERASE"/>
    <property type="match status" value="1"/>
</dbReference>
<evidence type="ECO:0000313" key="19">
    <source>
        <dbReference type="EMBL" id="KAG6947365.1"/>
    </source>
</evidence>
<evidence type="ECO:0000256" key="4">
    <source>
        <dbReference type="ARBA" id="ARBA00005156"/>
    </source>
</evidence>
<feature type="transmembrane region" description="Helical" evidence="18">
    <location>
        <begin position="100"/>
        <end position="118"/>
    </location>
</feature>
<comment type="pathway">
    <text evidence="4">Protein modification; peptidyl-diphthamide biosynthesis.</text>
</comment>
<reference evidence="19" key="1">
    <citation type="submission" date="2021-01" db="EMBL/GenBank/DDBJ databases">
        <title>Phytophthora aleatoria, a newly-described species from Pinus radiata is distinct from Phytophthora cactorum isolates based on comparative genomics.</title>
        <authorList>
            <person name="Mcdougal R."/>
            <person name="Panda P."/>
            <person name="Williams N."/>
            <person name="Studholme D.J."/>
        </authorList>
    </citation>
    <scope>NUCLEOTIDE SEQUENCE</scope>
    <source>
        <strain evidence="19">NZFS 4037</strain>
    </source>
</reference>
<evidence type="ECO:0000256" key="6">
    <source>
        <dbReference type="ARBA" id="ARBA00011964"/>
    </source>
</evidence>
<dbReference type="AlphaFoldDB" id="A0A8J5LZF2"/>
<keyword evidence="12 18" id="KW-1133">Transmembrane helix</keyword>
<evidence type="ECO:0000256" key="8">
    <source>
        <dbReference type="ARBA" id="ARBA00022679"/>
    </source>
</evidence>
<feature type="transmembrane region" description="Helical" evidence="18">
    <location>
        <begin position="130"/>
        <end position="150"/>
    </location>
</feature>
<keyword evidence="14" id="KW-0411">Iron-sulfur</keyword>
<feature type="transmembrane region" description="Helical" evidence="18">
    <location>
        <begin position="171"/>
        <end position="191"/>
    </location>
</feature>
<keyword evidence="13" id="KW-0408">Iron</keyword>
<comment type="catalytic activity">
    <reaction evidence="16">
        <text>an alpha-D-Man-(1-&gt;2)-alpha-D-Man-(1-&gt;2)-alpha-D-Man-(1-&gt;3)-[alpha-D-Man-(1-&gt;6)]-beta-D-Man-(1-&gt;4)-beta-D-GlcNAc-(1-&gt;4)-alpha-D-GlcNAc-diphospho-di-trans,poly-cis-dolichol + a di-trans,poly-cis-dolichyl beta-D-mannosyl phosphate = an alpha-D-Man-(1-&gt;2)-alpha-D-Man-(1-&gt;2)-alpha-D-Man-(1-&gt;3)-[alpha-D-Man-(1-&gt;3)-alpha-D-Man-(1-&gt;6)]-beta-D-Man-(1-&gt;4)-beta-D-GlcNAc-(1-&gt;4)-alpha-D-GlcNAc-diphospho-di-trans,poly-cis-dolichol + a di-trans,poly-cis-dolichyl phosphate + H(+)</text>
        <dbReference type="Rhea" id="RHEA:29527"/>
        <dbReference type="Rhea" id="RHEA-COMP:19498"/>
        <dbReference type="Rhea" id="RHEA-COMP:19501"/>
        <dbReference type="Rhea" id="RHEA-COMP:19516"/>
        <dbReference type="Rhea" id="RHEA-COMP:19517"/>
        <dbReference type="ChEBI" id="CHEBI:15378"/>
        <dbReference type="ChEBI" id="CHEBI:57683"/>
        <dbReference type="ChEBI" id="CHEBI:58211"/>
        <dbReference type="ChEBI" id="CHEBI:132515"/>
        <dbReference type="ChEBI" id="CHEBI:132516"/>
        <dbReference type="EC" id="2.4.1.258"/>
    </reaction>
    <physiologicalReaction direction="left-to-right" evidence="16">
        <dbReference type="Rhea" id="RHEA:29528"/>
    </physiologicalReaction>
</comment>
<evidence type="ECO:0000256" key="17">
    <source>
        <dbReference type="SAM" id="MobiDB-lite"/>
    </source>
</evidence>
<dbReference type="GO" id="GO:0051536">
    <property type="term" value="F:iron-sulfur cluster binding"/>
    <property type="evidence" value="ECO:0007669"/>
    <property type="project" value="UniProtKB-KW"/>
</dbReference>
<evidence type="ECO:0000313" key="20">
    <source>
        <dbReference type="Proteomes" id="UP000709295"/>
    </source>
</evidence>
<evidence type="ECO:0000256" key="15">
    <source>
        <dbReference type="ARBA" id="ARBA00023136"/>
    </source>
</evidence>
<evidence type="ECO:0000256" key="11">
    <source>
        <dbReference type="ARBA" id="ARBA00022824"/>
    </source>
</evidence>
<dbReference type="GO" id="GO:0090560">
    <property type="term" value="F:2-(3-amino-3-carboxypropyl)histidine synthase activity"/>
    <property type="evidence" value="ECO:0007669"/>
    <property type="project" value="InterPro"/>
</dbReference>
<keyword evidence="7" id="KW-0328">Glycosyltransferase</keyword>
<dbReference type="GO" id="GO:0017183">
    <property type="term" value="P:protein histidyl modification to diphthamide"/>
    <property type="evidence" value="ECO:0007669"/>
    <property type="project" value="InterPro"/>
</dbReference>
<feature type="transmembrane region" description="Helical" evidence="18">
    <location>
        <begin position="197"/>
        <end position="226"/>
    </location>
</feature>
<dbReference type="GO" id="GO:0005789">
    <property type="term" value="C:endoplasmic reticulum membrane"/>
    <property type="evidence" value="ECO:0007669"/>
    <property type="project" value="UniProtKB-SubCell"/>
</dbReference>
<evidence type="ECO:0000256" key="18">
    <source>
        <dbReference type="SAM" id="Phobius"/>
    </source>
</evidence>
<keyword evidence="11" id="KW-0256">Endoplasmic reticulum</keyword>
<keyword evidence="9 18" id="KW-0812">Transmembrane</keyword>
<keyword evidence="20" id="KW-1185">Reference proteome</keyword>
<dbReference type="PANTHER" id="PTHR12646">
    <property type="entry name" value="NOT56 - RELATED"/>
    <property type="match status" value="1"/>
</dbReference>
<feature type="transmembrane region" description="Helical" evidence="18">
    <location>
        <begin position="45"/>
        <end position="65"/>
    </location>
</feature>